<dbReference type="Pfam" id="PF00109">
    <property type="entry name" value="ketoacyl-synt"/>
    <property type="match status" value="1"/>
</dbReference>
<accession>A0ABU0ZLL1</accession>
<dbReference type="EC" id="2.3.1.-" evidence="5"/>
<protein>
    <submittedName>
        <fullName evidence="5">Beta-ketoacyl-[acyl-carrier-protein] synthase family protein</fullName>
        <ecNumber evidence="5">2.3.1.-</ecNumber>
    </submittedName>
</protein>
<name>A0ABU0ZLL1_9ACTN</name>
<keyword evidence="2 3" id="KW-0808">Transferase</keyword>
<keyword evidence="5" id="KW-0012">Acyltransferase</keyword>
<comment type="similarity">
    <text evidence="1 3">Belongs to the thiolase-like superfamily. Beta-ketoacyl-ACP synthases family.</text>
</comment>
<gene>
    <name evidence="5" type="ORF">RB614_23435</name>
</gene>
<sequence>MSLDVAITGIGVVSALGHAPRDLFDRLVAGDSALQETPWTRGDPERFEYWAPIADFVPPSWMDARKLEGIDPFARHAGAAVTSALADSGLTALDDRRTAVVVGTSKNGTQTMERVQYDVDRLGRAAADPKMMIKVWPNMAAAQIAMRWKLHGPCLTITTACASSLDAIGLGARLVASGQVDVALVGGTEGGLAYGVDGEFVPASGYARYSYGMGSARVTDHRKACQPFDVHRAGMVMGEGSGMFVLESAAHARARGARVHAWIQGWGTASEAYHPSTPDPSGEWERLAMSLAIEEARIAPGDVDVLVAHATGTPKGDVAEIRAVNDLFGAHAPELSVTSPKGTLGHPAGGAGAIGLAILLEGFRRGQVAPTGATTDPEPEIRFDLVLGEPRKRSMEWMQVNAFGFGGQNASLVVSAGQR</sequence>
<dbReference type="CDD" id="cd00834">
    <property type="entry name" value="KAS_I_II"/>
    <property type="match status" value="1"/>
</dbReference>
<dbReference type="InterPro" id="IPR016039">
    <property type="entry name" value="Thiolase-like"/>
</dbReference>
<feature type="domain" description="Ketosynthase family 3 (KS3)" evidence="4">
    <location>
        <begin position="2"/>
        <end position="416"/>
    </location>
</feature>
<comment type="caution">
    <text evidence="5">The sequence shown here is derived from an EMBL/GenBank/DDBJ whole genome shotgun (WGS) entry which is preliminary data.</text>
</comment>
<dbReference type="InterPro" id="IPR000794">
    <property type="entry name" value="Beta-ketoacyl_synthase"/>
</dbReference>
<dbReference type="InterPro" id="IPR018201">
    <property type="entry name" value="Ketoacyl_synth_AS"/>
</dbReference>
<keyword evidence="6" id="KW-1185">Reference proteome</keyword>
<evidence type="ECO:0000259" key="4">
    <source>
        <dbReference type="PROSITE" id="PS52004"/>
    </source>
</evidence>
<evidence type="ECO:0000256" key="2">
    <source>
        <dbReference type="ARBA" id="ARBA00022679"/>
    </source>
</evidence>
<dbReference type="PANTHER" id="PTHR11712:SF347">
    <property type="entry name" value="BETA KETOACYL-ACYL CARRIER PROTEIN SYNTHASE"/>
    <property type="match status" value="1"/>
</dbReference>
<evidence type="ECO:0000313" key="6">
    <source>
        <dbReference type="Proteomes" id="UP001230908"/>
    </source>
</evidence>
<dbReference type="SMART" id="SM00825">
    <property type="entry name" value="PKS_KS"/>
    <property type="match status" value="1"/>
</dbReference>
<evidence type="ECO:0000313" key="5">
    <source>
        <dbReference type="EMBL" id="MDQ7907476.1"/>
    </source>
</evidence>
<organism evidence="5 6">
    <name type="scientific">Phytohabitans maris</name>
    <dbReference type="NCBI Taxonomy" id="3071409"/>
    <lineage>
        <taxon>Bacteria</taxon>
        <taxon>Bacillati</taxon>
        <taxon>Actinomycetota</taxon>
        <taxon>Actinomycetes</taxon>
        <taxon>Micromonosporales</taxon>
        <taxon>Micromonosporaceae</taxon>
    </lineage>
</organism>
<dbReference type="InterPro" id="IPR014031">
    <property type="entry name" value="Ketoacyl_synth_C"/>
</dbReference>
<proteinExistence type="inferred from homology"/>
<dbReference type="RefSeq" id="WP_308714754.1">
    <property type="nucleotide sequence ID" value="NZ_JAVHUY010000022.1"/>
</dbReference>
<dbReference type="Pfam" id="PF02801">
    <property type="entry name" value="Ketoacyl-synt_C"/>
    <property type="match status" value="1"/>
</dbReference>
<dbReference type="InterPro" id="IPR014030">
    <property type="entry name" value="Ketoacyl_synth_N"/>
</dbReference>
<dbReference type="PROSITE" id="PS52004">
    <property type="entry name" value="KS3_2"/>
    <property type="match status" value="1"/>
</dbReference>
<dbReference type="EMBL" id="JAVHUY010000022">
    <property type="protein sequence ID" value="MDQ7907476.1"/>
    <property type="molecule type" value="Genomic_DNA"/>
</dbReference>
<dbReference type="Proteomes" id="UP001230908">
    <property type="component" value="Unassembled WGS sequence"/>
</dbReference>
<evidence type="ECO:0000256" key="3">
    <source>
        <dbReference type="RuleBase" id="RU003694"/>
    </source>
</evidence>
<dbReference type="Gene3D" id="3.40.47.10">
    <property type="match status" value="1"/>
</dbReference>
<dbReference type="GO" id="GO:0016746">
    <property type="term" value="F:acyltransferase activity"/>
    <property type="evidence" value="ECO:0007669"/>
    <property type="project" value="UniProtKB-KW"/>
</dbReference>
<evidence type="ECO:0000256" key="1">
    <source>
        <dbReference type="ARBA" id="ARBA00008467"/>
    </source>
</evidence>
<dbReference type="InterPro" id="IPR020841">
    <property type="entry name" value="PKS_Beta-ketoAc_synthase_dom"/>
</dbReference>
<dbReference type="SUPFAM" id="SSF53901">
    <property type="entry name" value="Thiolase-like"/>
    <property type="match status" value="2"/>
</dbReference>
<dbReference type="PANTHER" id="PTHR11712">
    <property type="entry name" value="POLYKETIDE SYNTHASE-RELATED"/>
    <property type="match status" value="1"/>
</dbReference>
<reference evidence="5 6" key="1">
    <citation type="submission" date="2023-08" db="EMBL/GenBank/DDBJ databases">
        <title>Phytohabitans sansha sp. nov., isolated from marine sediment.</title>
        <authorList>
            <person name="Zhao Y."/>
            <person name="Yi K."/>
        </authorList>
    </citation>
    <scope>NUCLEOTIDE SEQUENCE [LARGE SCALE GENOMIC DNA]</scope>
    <source>
        <strain evidence="5 6">ZYX-F-186</strain>
    </source>
</reference>
<dbReference type="PROSITE" id="PS00606">
    <property type="entry name" value="KS3_1"/>
    <property type="match status" value="1"/>
</dbReference>